<keyword evidence="2 5" id="KW-0645">Protease</keyword>
<evidence type="ECO:0000313" key="8">
    <source>
        <dbReference type="EMBL" id="PTB40562.1"/>
    </source>
</evidence>
<dbReference type="PANTHER" id="PTHR43399:SF4">
    <property type="entry name" value="CELL WALL-ASSOCIATED PROTEASE"/>
    <property type="match status" value="1"/>
</dbReference>
<name>A0A2T3Z6Z7_TRIA4</name>
<feature type="region of interest" description="Disordered" evidence="6">
    <location>
        <begin position="181"/>
        <end position="249"/>
    </location>
</feature>
<evidence type="ECO:0000256" key="2">
    <source>
        <dbReference type="ARBA" id="ARBA00022670"/>
    </source>
</evidence>
<dbReference type="PROSITE" id="PS51892">
    <property type="entry name" value="SUBTILASE"/>
    <property type="match status" value="1"/>
</dbReference>
<keyword evidence="4 5" id="KW-0720">Serine protease</keyword>
<feature type="active site" description="Charge relay system" evidence="5">
    <location>
        <position position="622"/>
    </location>
</feature>
<feature type="active site" description="Charge relay system" evidence="5">
    <location>
        <position position="463"/>
    </location>
</feature>
<evidence type="ECO:0000256" key="6">
    <source>
        <dbReference type="SAM" id="MobiDB-lite"/>
    </source>
</evidence>
<evidence type="ECO:0000256" key="1">
    <source>
        <dbReference type="ARBA" id="ARBA00011073"/>
    </source>
</evidence>
<accession>A0A2T3Z6Z7</accession>
<dbReference type="PANTHER" id="PTHR43399">
    <property type="entry name" value="SUBTILISIN-RELATED"/>
    <property type="match status" value="1"/>
</dbReference>
<feature type="active site" description="Charge relay system" evidence="5">
    <location>
        <position position="421"/>
    </location>
</feature>
<dbReference type="PROSITE" id="PS00136">
    <property type="entry name" value="SUBTILASE_ASP"/>
    <property type="match status" value="1"/>
</dbReference>
<dbReference type="EMBL" id="KZ679262">
    <property type="protein sequence ID" value="PTB40562.1"/>
    <property type="molecule type" value="Genomic_DNA"/>
</dbReference>
<dbReference type="Pfam" id="PF00082">
    <property type="entry name" value="Peptidase_S8"/>
    <property type="match status" value="1"/>
</dbReference>
<dbReference type="AlphaFoldDB" id="A0A2T3Z6Z7"/>
<dbReference type="CDD" id="cd00306">
    <property type="entry name" value="Peptidases_S8_S53"/>
    <property type="match status" value="1"/>
</dbReference>
<keyword evidence="9" id="KW-1185">Reference proteome</keyword>
<dbReference type="Proteomes" id="UP000240493">
    <property type="component" value="Unassembled WGS sequence"/>
</dbReference>
<dbReference type="InterPro" id="IPR015500">
    <property type="entry name" value="Peptidase_S8_subtilisin-rel"/>
</dbReference>
<dbReference type="InterPro" id="IPR023827">
    <property type="entry name" value="Peptidase_S8_Asp-AS"/>
</dbReference>
<proteinExistence type="inferred from homology"/>
<evidence type="ECO:0000256" key="4">
    <source>
        <dbReference type="ARBA" id="ARBA00022825"/>
    </source>
</evidence>
<organism evidence="8 9">
    <name type="scientific">Trichoderma asperellum (strain ATCC 204424 / CBS 433.97 / NBRC 101777)</name>
    <dbReference type="NCBI Taxonomy" id="1042311"/>
    <lineage>
        <taxon>Eukaryota</taxon>
        <taxon>Fungi</taxon>
        <taxon>Dikarya</taxon>
        <taxon>Ascomycota</taxon>
        <taxon>Pezizomycotina</taxon>
        <taxon>Sordariomycetes</taxon>
        <taxon>Hypocreomycetidae</taxon>
        <taxon>Hypocreales</taxon>
        <taxon>Hypocreaceae</taxon>
        <taxon>Trichoderma</taxon>
    </lineage>
</organism>
<dbReference type="PRINTS" id="PR00723">
    <property type="entry name" value="SUBTILISIN"/>
</dbReference>
<comment type="similarity">
    <text evidence="1 5">Belongs to the peptidase S8 family.</text>
</comment>
<dbReference type="Gene3D" id="3.40.50.200">
    <property type="entry name" value="Peptidase S8/S53 domain"/>
    <property type="match status" value="1"/>
</dbReference>
<evidence type="ECO:0000313" key="9">
    <source>
        <dbReference type="Proteomes" id="UP000240493"/>
    </source>
</evidence>
<dbReference type="GO" id="GO:0006508">
    <property type="term" value="P:proteolysis"/>
    <property type="evidence" value="ECO:0007669"/>
    <property type="project" value="UniProtKB-KW"/>
</dbReference>
<sequence length="712" mass="79348">MKLRIQEIIPKGVGYNSESFCGPHISSYFPTSSRTSAIPIDQAFSQEAGTPFSTYSNALTGQLGDKQYTLPADFKGPKNGKPFIWKYKLERLSHPEKTDSISSKRYYPSEALSNAKKQNWIEILLGLLFGWITYIPFQLDRGVGKSSNFRVVKDSHEMPTRPESLSWSRVIDDPTITTVEASNTSVPGRDIHNTGRFLSPQPRSSFTRRNSWDRAQVMRNGTDHDDANAGNAKSTPFSQSVPNYDLPPTLALSNNESYLRHSVSDSEVNFLVRDNPKCQGCKKFTEQFEPELAEHQQTIKISSLPTMATTISIQQDNTQAIQPEGERSFHAPDVPEILGTGKLAKFTSAAAADSVTSGSVAANEEYVFDSEVEGLAKCLSEDKAIPLADEWFSSHIKRVDKYFDSYRSGRPNEIVKIAVLDTGLDMNHLLLRDYKDREQIAQEDSIDFTKPDAGPVTGDRIGHGTFCTHLILKTCRTAKIYVAKVFNNATADYETAACVAKAINYAVEHWKVDIISMSFSFNEEQLPIKTAIYNALKGEHRVLFLAAASNYSHNEQFTVGFPARYKQVICVNSSTPEGEKSKFSPFPRQGELHFSVIGEHLNAAFPMKQNHGNSEKRQSGTSMATAVMAGIAGLVIEYSRLRSVGKTITDRDRLLTAEGMRTIFKLMLSHGAAMDGYLCIKPWILFRETKKDVSWDVSYEINKALQTIANLA</sequence>
<dbReference type="InterPro" id="IPR000209">
    <property type="entry name" value="Peptidase_S8/S53_dom"/>
</dbReference>
<dbReference type="STRING" id="1042311.A0A2T3Z6Z7"/>
<feature type="domain" description="Peptidase S8/S53" evidence="7">
    <location>
        <begin position="415"/>
        <end position="637"/>
    </location>
</feature>
<dbReference type="GO" id="GO:0004252">
    <property type="term" value="F:serine-type endopeptidase activity"/>
    <property type="evidence" value="ECO:0007669"/>
    <property type="project" value="UniProtKB-UniRule"/>
</dbReference>
<dbReference type="SUPFAM" id="SSF52743">
    <property type="entry name" value="Subtilisin-like"/>
    <property type="match status" value="1"/>
</dbReference>
<evidence type="ECO:0000256" key="3">
    <source>
        <dbReference type="ARBA" id="ARBA00022801"/>
    </source>
</evidence>
<dbReference type="InterPro" id="IPR036852">
    <property type="entry name" value="Peptidase_S8/S53_dom_sf"/>
</dbReference>
<protein>
    <recommendedName>
        <fullName evidence="7">Peptidase S8/S53 domain-containing protein</fullName>
    </recommendedName>
</protein>
<dbReference type="InterPro" id="IPR051048">
    <property type="entry name" value="Peptidase_S8/S53_subtilisin"/>
</dbReference>
<evidence type="ECO:0000256" key="5">
    <source>
        <dbReference type="PROSITE-ProRule" id="PRU01240"/>
    </source>
</evidence>
<reference evidence="8 9" key="1">
    <citation type="submission" date="2016-07" db="EMBL/GenBank/DDBJ databases">
        <title>Multiple horizontal gene transfer events from other fungi enriched the ability of initially mycotrophic Trichoderma (Ascomycota) to feed on dead plant biomass.</title>
        <authorList>
            <consortium name="DOE Joint Genome Institute"/>
            <person name="Aerts A."/>
            <person name="Atanasova L."/>
            <person name="Chenthamara K."/>
            <person name="Zhang J."/>
            <person name="Grujic M."/>
            <person name="Henrissat B."/>
            <person name="Kuo A."/>
            <person name="Salamov A."/>
            <person name="Lipzen A."/>
            <person name="Labutti K."/>
            <person name="Barry K."/>
            <person name="Miao Y."/>
            <person name="Rahimi M.J."/>
            <person name="Shen Q."/>
            <person name="Grigoriev I.V."/>
            <person name="Kubicek C.P."/>
            <person name="Druzhinina I.S."/>
        </authorList>
    </citation>
    <scope>NUCLEOTIDE SEQUENCE [LARGE SCALE GENOMIC DNA]</scope>
    <source>
        <strain evidence="8 9">CBS 433.97</strain>
    </source>
</reference>
<keyword evidence="3 5" id="KW-0378">Hydrolase</keyword>
<gene>
    <name evidence="8" type="ORF">M441DRAFT_408147</name>
</gene>
<dbReference type="OrthoDB" id="206201at2759"/>
<feature type="compositionally biased region" description="Polar residues" evidence="6">
    <location>
        <begin position="231"/>
        <end position="242"/>
    </location>
</feature>
<evidence type="ECO:0000259" key="7">
    <source>
        <dbReference type="Pfam" id="PF00082"/>
    </source>
</evidence>